<dbReference type="InterPro" id="IPR036249">
    <property type="entry name" value="Thioredoxin-like_sf"/>
</dbReference>
<comment type="caution">
    <text evidence="2">The sequence shown here is derived from an EMBL/GenBank/DDBJ whole genome shotgun (WGS) entry which is preliminary data.</text>
</comment>
<dbReference type="OrthoDB" id="5338962at2"/>
<organism evidence="2 3">
    <name type="scientific">Campylobacter gracilis RM3268</name>
    <dbReference type="NCBI Taxonomy" id="553220"/>
    <lineage>
        <taxon>Bacteria</taxon>
        <taxon>Pseudomonadati</taxon>
        <taxon>Campylobacterota</taxon>
        <taxon>Epsilonproteobacteria</taxon>
        <taxon>Campylobacterales</taxon>
        <taxon>Campylobacteraceae</taxon>
        <taxon>Campylobacter</taxon>
    </lineage>
</organism>
<dbReference type="eggNOG" id="COG0526">
    <property type="taxonomic scope" value="Bacteria"/>
</dbReference>
<dbReference type="EMBL" id="ACYG01000027">
    <property type="protein sequence ID" value="EEV16895.1"/>
    <property type="molecule type" value="Genomic_DNA"/>
</dbReference>
<dbReference type="AlphaFoldDB" id="C8PIZ0"/>
<dbReference type="SUPFAM" id="SSF52833">
    <property type="entry name" value="Thioredoxin-like"/>
    <property type="match status" value="1"/>
</dbReference>
<dbReference type="PROSITE" id="PS51257">
    <property type="entry name" value="PROKAR_LIPOPROTEIN"/>
    <property type="match status" value="1"/>
</dbReference>
<evidence type="ECO:0000313" key="3">
    <source>
        <dbReference type="Proteomes" id="UP000005709"/>
    </source>
</evidence>
<evidence type="ECO:0000313" key="2">
    <source>
        <dbReference type="EMBL" id="EEV16895.1"/>
    </source>
</evidence>
<proteinExistence type="predicted"/>
<feature type="region of interest" description="Disordered" evidence="1">
    <location>
        <begin position="19"/>
        <end position="55"/>
    </location>
</feature>
<gene>
    <name evidence="2" type="ORF">CAMGR0001_1189</name>
</gene>
<reference evidence="2 3" key="1">
    <citation type="submission" date="2009-07" db="EMBL/GenBank/DDBJ databases">
        <authorList>
            <person name="Madupu R."/>
            <person name="Sebastian Y."/>
            <person name="Durkin A.S."/>
            <person name="Torralba M."/>
            <person name="Methe B."/>
            <person name="Sutton G.G."/>
            <person name="Strausberg R.L."/>
            <person name="Nelson K.E."/>
        </authorList>
    </citation>
    <scope>NUCLEOTIDE SEQUENCE [LARGE SCALE GENOMIC DNA]</scope>
    <source>
        <strain evidence="2 3">RM3268</strain>
    </source>
</reference>
<dbReference type="Proteomes" id="UP000005709">
    <property type="component" value="Unassembled WGS sequence"/>
</dbReference>
<dbReference type="RefSeq" id="WP_005871757.1">
    <property type="nucleotide sequence ID" value="NZ_ACYG01000027.1"/>
</dbReference>
<feature type="compositionally biased region" description="Polar residues" evidence="1">
    <location>
        <begin position="34"/>
        <end position="46"/>
    </location>
</feature>
<accession>C8PIZ0</accession>
<dbReference type="Gene3D" id="3.40.30.10">
    <property type="entry name" value="Glutaredoxin"/>
    <property type="match status" value="1"/>
</dbReference>
<sequence>MKKFLLLCLAIFVLSGCGDDSQKKTGSAGENPAASENQIVKNSAQDKNGERIGGESGEEVAFTPFKTGERFTLKSVVGGEVTIERTEKGFKLADSDKILMFDIFGTYCQPCRIEAPHLMDFQLKNSADFLMVGLIYFEDITDAQVIENFTKKFNAYYFISNSKQNERIVGQILSDIGYRHALSIPFKVVLKDGKYQRLTDINEGDERGKPYYLGMVDTDVIKSDIARIKNGN</sequence>
<name>C8PIZ0_9BACT</name>
<protein>
    <submittedName>
        <fullName evidence="2">Thioredoxin domain protein</fullName>
    </submittedName>
</protein>
<evidence type="ECO:0000256" key="1">
    <source>
        <dbReference type="SAM" id="MobiDB-lite"/>
    </source>
</evidence>
<dbReference type="STRING" id="824.CGRAC_0956"/>
<keyword evidence="3" id="KW-1185">Reference proteome</keyword>